<feature type="region of interest" description="Disordered" evidence="20">
    <location>
        <begin position="1003"/>
        <end position="1070"/>
    </location>
</feature>
<dbReference type="SUPFAM" id="SSF57903">
    <property type="entry name" value="FYVE/PHD zinc finger"/>
    <property type="match status" value="1"/>
</dbReference>
<evidence type="ECO:0000256" key="5">
    <source>
        <dbReference type="ARBA" id="ARBA00022741"/>
    </source>
</evidence>
<dbReference type="InterPro" id="IPR027484">
    <property type="entry name" value="PInositol-4-P-5-kinase_N"/>
</dbReference>
<keyword evidence="6" id="KW-0967">Endosome</keyword>
<keyword evidence="8 19" id="KW-0418">Kinase</keyword>
<dbReference type="EC" id="2.7.1.150" evidence="2"/>
<dbReference type="HOGENOM" id="CLU_000480_1_1_1"/>
<comment type="function">
    <text evidence="14">The PI(3,5)P2 regulatory complex regulates both the synthesis and turnover of phosphatidylinositol 3,5-bisphosphate (PtdIns(3,5)P2). Catalyzes the phosphorylation of phosphatidylinositol 3-phosphate on the fifth hydroxyl of the myo-inositol ring, to form phosphatidylinositol 3,5-bisphosphate. Plays an important role in maintenance of endomembrane homeostasis including endocytosis, vacuole formation, and vacuolar acidification processes. Required for development of viable pollen. Might mediate recycling of auxin transporters.</text>
</comment>
<evidence type="ECO:0000313" key="23">
    <source>
        <dbReference type="EnsemblPlants" id="OGLUM08G17460.2"/>
    </source>
</evidence>
<dbReference type="SUPFAM" id="SSF52029">
    <property type="entry name" value="GroEL apical domain-like"/>
    <property type="match status" value="1"/>
</dbReference>
<evidence type="ECO:0000256" key="11">
    <source>
        <dbReference type="ARBA" id="ARBA00023054"/>
    </source>
</evidence>
<dbReference type="PANTHER" id="PTHR45748:SF7">
    <property type="entry name" value="1-PHOSPHATIDYLINOSITOL 3-PHOSPHATE 5-KINASE-RELATED"/>
    <property type="match status" value="1"/>
</dbReference>
<feature type="region of interest" description="Disordered" evidence="20">
    <location>
        <begin position="331"/>
        <end position="361"/>
    </location>
</feature>
<evidence type="ECO:0000313" key="24">
    <source>
        <dbReference type="Proteomes" id="UP000026961"/>
    </source>
</evidence>
<keyword evidence="10 19" id="KW-0067">ATP-binding</keyword>
<organism evidence="23">
    <name type="scientific">Oryza glumipatula</name>
    <dbReference type="NCBI Taxonomy" id="40148"/>
    <lineage>
        <taxon>Eukaryota</taxon>
        <taxon>Viridiplantae</taxon>
        <taxon>Streptophyta</taxon>
        <taxon>Embryophyta</taxon>
        <taxon>Tracheophyta</taxon>
        <taxon>Spermatophyta</taxon>
        <taxon>Magnoliopsida</taxon>
        <taxon>Liliopsida</taxon>
        <taxon>Poales</taxon>
        <taxon>Poaceae</taxon>
        <taxon>BOP clade</taxon>
        <taxon>Oryzoideae</taxon>
        <taxon>Oryzeae</taxon>
        <taxon>Oryzinae</taxon>
        <taxon>Oryza</taxon>
    </lineage>
</organism>
<dbReference type="Gene3D" id="3.30.40.10">
    <property type="entry name" value="Zinc/RING finger domain, C3HC4 (zinc finger)"/>
    <property type="match status" value="1"/>
</dbReference>
<evidence type="ECO:0000256" key="12">
    <source>
        <dbReference type="ARBA" id="ARBA00023136"/>
    </source>
</evidence>
<dbReference type="FunFam" id="3.30.800.10:FF:000006">
    <property type="entry name" value="1-phosphatidylinositol-3-phosphate 5-kinase FAB1B"/>
    <property type="match status" value="1"/>
</dbReference>
<name>A0A0E0AW39_9ORYZ</name>
<evidence type="ECO:0000256" key="3">
    <source>
        <dbReference type="ARBA" id="ARBA00022679"/>
    </source>
</evidence>
<keyword evidence="4" id="KW-0479">Metal-binding</keyword>
<keyword evidence="12" id="KW-0472">Membrane</keyword>
<evidence type="ECO:0000256" key="8">
    <source>
        <dbReference type="ARBA" id="ARBA00022777"/>
    </source>
</evidence>
<dbReference type="SUPFAM" id="SSF56104">
    <property type="entry name" value="SAICAR synthase-like"/>
    <property type="match status" value="1"/>
</dbReference>
<dbReference type="InterPro" id="IPR000306">
    <property type="entry name" value="Znf_FYVE"/>
</dbReference>
<dbReference type="Pfam" id="PF00118">
    <property type="entry name" value="Cpn60_TCP1"/>
    <property type="match status" value="1"/>
</dbReference>
<evidence type="ECO:0000256" key="18">
    <source>
        <dbReference type="PROSITE-ProRule" id="PRU00091"/>
    </source>
</evidence>
<dbReference type="InterPro" id="IPR044769">
    <property type="entry name" value="PIKfyve_PIPKc"/>
</dbReference>
<proteinExistence type="predicted"/>
<feature type="domain" description="FYVE-type" evidence="21">
    <location>
        <begin position="64"/>
        <end position="128"/>
    </location>
</feature>
<feature type="compositionally biased region" description="Low complexity" evidence="20">
    <location>
        <begin position="139"/>
        <end position="167"/>
    </location>
</feature>
<dbReference type="InterPro" id="IPR017455">
    <property type="entry name" value="Znf_FYVE-rel"/>
</dbReference>
<dbReference type="GO" id="GO:0010008">
    <property type="term" value="C:endosome membrane"/>
    <property type="evidence" value="ECO:0007669"/>
    <property type="project" value="UniProtKB-SubCell"/>
</dbReference>
<dbReference type="GO" id="GO:0000285">
    <property type="term" value="F:1-phosphatidylinositol-3-phosphate 5-kinase activity"/>
    <property type="evidence" value="ECO:0007669"/>
    <property type="project" value="UniProtKB-EC"/>
</dbReference>
<dbReference type="PANTHER" id="PTHR45748">
    <property type="entry name" value="1-PHOSPHATIDYLINOSITOL 3-PHOSPHATE 5-KINASE-RELATED"/>
    <property type="match status" value="1"/>
</dbReference>
<dbReference type="CDD" id="cd17300">
    <property type="entry name" value="PIPKc_PIKfyve"/>
    <property type="match status" value="1"/>
</dbReference>
<evidence type="ECO:0000256" key="15">
    <source>
        <dbReference type="ARBA" id="ARBA00077223"/>
    </source>
</evidence>
<dbReference type="Pfam" id="PF01363">
    <property type="entry name" value="FYVE"/>
    <property type="match status" value="1"/>
</dbReference>
<evidence type="ECO:0000256" key="6">
    <source>
        <dbReference type="ARBA" id="ARBA00022753"/>
    </source>
</evidence>
<reference evidence="23" key="1">
    <citation type="submission" date="2015-04" db="UniProtKB">
        <authorList>
            <consortium name="EnsemblPlants"/>
        </authorList>
    </citation>
    <scope>IDENTIFICATION</scope>
</reference>
<dbReference type="PROSITE" id="PS51455">
    <property type="entry name" value="PIPK"/>
    <property type="match status" value="1"/>
</dbReference>
<dbReference type="InterPro" id="IPR002423">
    <property type="entry name" value="Cpn60/GroEL/TCP-1"/>
</dbReference>
<dbReference type="GO" id="GO:0046854">
    <property type="term" value="P:phosphatidylinositol phosphate biosynthetic process"/>
    <property type="evidence" value="ECO:0007669"/>
    <property type="project" value="TreeGrafter"/>
</dbReference>
<keyword evidence="11" id="KW-0175">Coiled coil</keyword>
<evidence type="ECO:0000256" key="13">
    <source>
        <dbReference type="ARBA" id="ARBA00023464"/>
    </source>
</evidence>
<comment type="subcellular location">
    <subcellularLocation>
        <location evidence="1">Endosome membrane</location>
        <topology evidence="1">Peripheral membrane protein</topology>
    </subcellularLocation>
</comment>
<keyword evidence="24" id="KW-1185">Reference proteome</keyword>
<feature type="region of interest" description="Disordered" evidence="20">
    <location>
        <begin position="136"/>
        <end position="176"/>
    </location>
</feature>
<sequence>MMGSPEGRLVELFGAVKSWMPRRGDHSPPPPLPPPPASQVGAGGGGGAASPQPHDLSRDFWMPDQSCRVCYDCDAQFTILNRRHHCRHCGRVFCARCTANSVPRAPGDAAREDGERIRVCNYCFRRWLEEEAAARRDVAQPSSPVLSPSASAVSIGSDKSSSTARSSAGTNGQMSSYTNVSYTDFPSMAVEGQGECCEREGCAEKQLPAMEPAGGVEPATYVGNTSDPYNFGINRSDDEDDDYAVFHSDSKTQHLQNSDEYFKTVCFDAHQVDCSHVKESVSPMQDTENFVGSVGVDKTGDHIMDNTEECNTRSSSLYSMEMLENEPVDFENNSSLWLPPEPEDEEDDHDGALCDEDDGEDATGEWGYLRSNSFGSGHCRSRDKSAEEHKRAMKDIVDGHFRALVAQLLQAEKVQLVDKSGKQSWLDIVTSLSWEAASILKPDTSKGGRMDPGGYVKVKCLACGRPSDSFVVKGVVCKKNVAHRRMASRKEKPRILILGGALEYQRISNLLSSFDTLLQQETDYLKMAVAKIKAHQPSVVLVEKSVSRYAQDLFLEKNISLVLNIKRPLLERISRCTGAHIVPSIDYVSSQKLGHCDLFHVEKYVEEHGTAGEGGKKMLKTLMFFEGCPKPLGCTILLKGANGDELKKVKHVVQYGVFAAYHLALETSFLVDEVIKKDEIPASPADNQSILVSLSSRCVWKETVCQRPHLLRIKYYGNFDKPLGRFLRDQLFDQNNNCISCELPPEAHVYCYVHPQGSLTISVRKLAVKLPGEHDGKIWMWHRCLRCPRVIGLPPATKRVVMSDAAWGLSFGKFLELSFSNHAAASRVASCGHSLHRDCLRFYGFGEMVACFRYASIKVHSVYLPPPKLDFTSQHQEWVEQEANEVVDSAELLFTEVLNALHQISEGRPITGSFDGNMKILELRRNIMELEEILQIEKADFTESLKNLLNKEIRKGKPFIDILEVNKLRRQLLFLCYLWDQRLIFIANSGGKYCDTLGGLRVGSRSSDSNDKSVDTNATTKLEKSSKGSEVLSNAKEGSLKQSQSPLHANDKEPNQPDQSNGNSSRIGAGLNGMEDAIAKINHSNSADVKDNLDHQESSIGVRRVLSDGQFPVNADISDTLDAKWRGENGTVPDTSILKPLALLEGSADLKNQAKAVPTNASLSVRSGDTVEDLSSWLKMPYMTFYDSLNTNSGTAPRFGALADYNPVYITLFRELSQQGGARLFLPTGANDVVIPVFDDEPTSIISYALVSPMYCHQMLDENSKNKDGPDSSLPLPVYDSGNFNPFHLFEDFGSADDLASSISGTRGSFVPDLVHLRVPFEDGGPLGKVKYTVTCYYAKSFEALRRSCCPSELDFLRSISRCKKWGAQGGKSNVFFAKSLDDRFIIKQVTKTELESFLKFGLDYFKYLSESISTGSPTSLAKILGIYQVTIKHVKGGKESKMDLLVMENLLFGRNITRLYDLKGSSRSRYNADSSSNKVLLDQNLIEAMPTSPIFVGNKAKRLLERAVWNDTSFLAGIDVMDYSLLVGVDEEKHELVLGIIDFMRQYTWDKHLETWVKSSGILGGPKNAPPTVISPMQYKKRFRKAMSAYFIVIPEQWMPAIINPSKSSSNLCQEDPQNASQE</sequence>
<dbReference type="GO" id="GO:0009555">
    <property type="term" value="P:pollen development"/>
    <property type="evidence" value="ECO:0007669"/>
    <property type="project" value="UniProtKB-ARBA"/>
</dbReference>
<dbReference type="FunFam" id="3.30.40.10:FF:000384">
    <property type="entry name" value="1-phosphatidylinositol-3-phosphate 5-kinase FAB1B"/>
    <property type="match status" value="1"/>
</dbReference>
<dbReference type="FunFam" id="3.30.810.10:FF:000001">
    <property type="entry name" value="1-phosphatidylinositol 3-phosphate 5-kinase FAB1"/>
    <property type="match status" value="1"/>
</dbReference>
<evidence type="ECO:0000256" key="19">
    <source>
        <dbReference type="PROSITE-ProRule" id="PRU00781"/>
    </source>
</evidence>
<dbReference type="GO" id="GO:0008270">
    <property type="term" value="F:zinc ion binding"/>
    <property type="evidence" value="ECO:0007669"/>
    <property type="project" value="UniProtKB-KW"/>
</dbReference>
<dbReference type="SMART" id="SM00330">
    <property type="entry name" value="PIPKc"/>
    <property type="match status" value="1"/>
</dbReference>
<evidence type="ECO:0000256" key="10">
    <source>
        <dbReference type="ARBA" id="ARBA00022840"/>
    </source>
</evidence>
<feature type="domain" description="PIPK" evidence="22">
    <location>
        <begin position="1266"/>
        <end position="1592"/>
    </location>
</feature>
<dbReference type="Gramene" id="OGLUM08G17460.2">
    <property type="protein sequence ID" value="OGLUM08G17460.2"/>
    <property type="gene ID" value="OGLUM08G17460"/>
</dbReference>
<keyword evidence="7 18" id="KW-0863">Zinc-finger</keyword>
<evidence type="ECO:0000256" key="9">
    <source>
        <dbReference type="ARBA" id="ARBA00022833"/>
    </source>
</evidence>
<dbReference type="InterPro" id="IPR011011">
    <property type="entry name" value="Znf_FYVE_PHD"/>
</dbReference>
<dbReference type="InterPro" id="IPR002498">
    <property type="entry name" value="PInositol-4-P-4/5-kinase_core"/>
</dbReference>
<feature type="compositionally biased region" description="Pro residues" evidence="20">
    <location>
        <begin position="27"/>
        <end position="37"/>
    </location>
</feature>
<keyword evidence="3 19" id="KW-0808">Transferase</keyword>
<feature type="compositionally biased region" description="Polar residues" evidence="20">
    <location>
        <begin position="1056"/>
        <end position="1066"/>
    </location>
</feature>
<dbReference type="Gene3D" id="3.50.7.10">
    <property type="entry name" value="GroEL"/>
    <property type="match status" value="1"/>
</dbReference>
<dbReference type="PROSITE" id="PS50178">
    <property type="entry name" value="ZF_FYVE"/>
    <property type="match status" value="1"/>
</dbReference>
<feature type="compositionally biased region" description="Acidic residues" evidence="20">
    <location>
        <begin position="341"/>
        <end position="361"/>
    </location>
</feature>
<dbReference type="GO" id="GO:0010256">
    <property type="term" value="P:endomembrane system organization"/>
    <property type="evidence" value="ECO:0007669"/>
    <property type="project" value="UniProtKB-ARBA"/>
</dbReference>
<dbReference type="Gene3D" id="3.30.810.10">
    <property type="entry name" value="2-Layer Sandwich"/>
    <property type="match status" value="1"/>
</dbReference>
<evidence type="ECO:0000256" key="20">
    <source>
        <dbReference type="SAM" id="MobiDB-lite"/>
    </source>
</evidence>
<evidence type="ECO:0000256" key="2">
    <source>
        <dbReference type="ARBA" id="ARBA00012009"/>
    </source>
</evidence>
<evidence type="ECO:0000256" key="7">
    <source>
        <dbReference type="ARBA" id="ARBA00022771"/>
    </source>
</evidence>
<accession>A0A0E0AW39</accession>
<protein>
    <recommendedName>
        <fullName evidence="2">1-phosphatidylinositol-3-phosphate 5-kinase</fullName>
        <ecNumber evidence="2">2.7.1.150</ecNumber>
    </recommendedName>
    <alternativeName>
        <fullName evidence="16">FYVE finger-containing phosphoinositide kinase</fullName>
    </alternativeName>
    <alternativeName>
        <fullName evidence="17">PIKfyve</fullName>
    </alternativeName>
    <alternativeName>
        <fullName evidence="15">Phosphatidylinositol 3-phosphate 5-kinase type III</fullName>
    </alternativeName>
</protein>
<comment type="subunit">
    <text evidence="13">Component of the PI(3,5)P2 regulatory complex at least composed of ATG18, SAC/FIG4, FAB1 and VAC14.</text>
</comment>
<dbReference type="InterPro" id="IPR027483">
    <property type="entry name" value="PInositol-4-P-4/5-kinase_C_sf"/>
</dbReference>
<dbReference type="Pfam" id="PF01504">
    <property type="entry name" value="PIP5K"/>
    <property type="match status" value="1"/>
</dbReference>
<evidence type="ECO:0000256" key="1">
    <source>
        <dbReference type="ARBA" id="ARBA00004481"/>
    </source>
</evidence>
<dbReference type="InterPro" id="IPR027409">
    <property type="entry name" value="GroEL-like_apical_dom_sf"/>
</dbReference>
<dbReference type="GO" id="GO:0007033">
    <property type="term" value="P:vacuole organization"/>
    <property type="evidence" value="ECO:0007669"/>
    <property type="project" value="UniProtKB-ARBA"/>
</dbReference>
<keyword evidence="9" id="KW-0862">Zinc</keyword>
<dbReference type="EnsemblPlants" id="OGLUM08G17460.2">
    <property type="protein sequence ID" value="OGLUM08G17460.2"/>
    <property type="gene ID" value="OGLUM08G17460"/>
</dbReference>
<dbReference type="CDD" id="cd03334">
    <property type="entry name" value="Fab1_TCP"/>
    <property type="match status" value="1"/>
</dbReference>
<evidence type="ECO:0000259" key="22">
    <source>
        <dbReference type="PROSITE" id="PS51455"/>
    </source>
</evidence>
<dbReference type="InterPro" id="IPR013083">
    <property type="entry name" value="Znf_RING/FYVE/PHD"/>
</dbReference>
<evidence type="ECO:0000256" key="4">
    <source>
        <dbReference type="ARBA" id="ARBA00022723"/>
    </source>
</evidence>
<dbReference type="Proteomes" id="UP000026961">
    <property type="component" value="Chromosome 8"/>
</dbReference>
<evidence type="ECO:0000256" key="16">
    <source>
        <dbReference type="ARBA" id="ARBA00077675"/>
    </source>
</evidence>
<dbReference type="GO" id="GO:0005524">
    <property type="term" value="F:ATP binding"/>
    <property type="evidence" value="ECO:0007669"/>
    <property type="project" value="UniProtKB-UniRule"/>
</dbReference>
<dbReference type="SMART" id="SM00064">
    <property type="entry name" value="FYVE"/>
    <property type="match status" value="1"/>
</dbReference>
<evidence type="ECO:0000256" key="14">
    <source>
        <dbReference type="ARBA" id="ARBA00057940"/>
    </source>
</evidence>
<evidence type="ECO:0000259" key="21">
    <source>
        <dbReference type="PROSITE" id="PS50178"/>
    </source>
</evidence>
<dbReference type="FunFam" id="3.50.7.10:FF:000007">
    <property type="entry name" value="1-phosphatidylinositol 3-phosphate 5-kinase isoform X1"/>
    <property type="match status" value="1"/>
</dbReference>
<feature type="region of interest" description="Disordered" evidence="20">
    <location>
        <begin position="20"/>
        <end position="57"/>
    </location>
</feature>
<evidence type="ECO:0000256" key="17">
    <source>
        <dbReference type="ARBA" id="ARBA00081348"/>
    </source>
</evidence>
<keyword evidence="5 19" id="KW-0547">Nucleotide-binding</keyword>
<reference evidence="23" key="2">
    <citation type="submission" date="2018-05" db="EMBL/GenBank/DDBJ databases">
        <title>OgluRS3 (Oryza glumaepatula Reference Sequence Version 3).</title>
        <authorList>
            <person name="Zhang J."/>
            <person name="Kudrna D."/>
            <person name="Lee S."/>
            <person name="Talag J."/>
            <person name="Welchert J."/>
            <person name="Wing R.A."/>
        </authorList>
    </citation>
    <scope>NUCLEOTIDE SEQUENCE [LARGE SCALE GENOMIC DNA]</scope>
</reference>
<dbReference type="Gene3D" id="3.30.800.10">
    <property type="entry name" value="Phosphatidylinositol Phosphate Kinase II Beta"/>
    <property type="match status" value="1"/>
</dbReference>